<accession>A0A975GTG3</accession>
<sequence>MNENQQLVMVKEGRPVTTSLSVAEKFKKEHRNVLRDIRNLIDMDKNTELRFELSEYKDSTGRPLPIYIMDRDAFSILTMGFTGKKAFRWKLDYIAAFNAMEARLCQQAESKATGEVTGERFDLSVKRFEVALKAAKMMGITDNRQARLTANKITTDTTGVDLMGIVMGARPRTAESERTGTLPPNEEDEILTAFVIAWREKYGDKEVGTRDLYQLLADTKISLNLGTGSKRSQKIRLGNLLSGMSDREIGGCRIIAAGKRGNVRVWKLKSAETRPQM</sequence>
<evidence type="ECO:0000313" key="1">
    <source>
        <dbReference type="EMBL" id="QTA92113.1"/>
    </source>
</evidence>
<name>A0A975GTG3_9BACT</name>
<dbReference type="InterPro" id="IPR014054">
    <property type="entry name" value="Phage_regulatory_Rha"/>
</dbReference>
<proteinExistence type="predicted"/>
<dbReference type="Proteomes" id="UP000663722">
    <property type="component" value="Chromosome"/>
</dbReference>
<reference evidence="1" key="1">
    <citation type="journal article" date="2021" name="Microb. Physiol.">
        <title>Proteogenomic Insights into the Physiology of Marine, Sulfate-Reducing, Filamentous Desulfonema limicola and Desulfonema magnum.</title>
        <authorList>
            <person name="Schnaars V."/>
            <person name="Wohlbrand L."/>
            <person name="Scheve S."/>
            <person name="Hinrichs C."/>
            <person name="Reinhardt R."/>
            <person name="Rabus R."/>
        </authorList>
    </citation>
    <scope>NUCLEOTIDE SEQUENCE</scope>
    <source>
        <strain evidence="1">4be13</strain>
    </source>
</reference>
<dbReference type="EMBL" id="CP061800">
    <property type="protein sequence ID" value="QTA92113.1"/>
    <property type="molecule type" value="Genomic_DNA"/>
</dbReference>
<protein>
    <submittedName>
        <fullName evidence="1">Phage regulatory protein, Rha family</fullName>
    </submittedName>
</protein>
<organism evidence="1 2">
    <name type="scientific">Desulfonema magnum</name>
    <dbReference type="NCBI Taxonomy" id="45655"/>
    <lineage>
        <taxon>Bacteria</taxon>
        <taxon>Pseudomonadati</taxon>
        <taxon>Thermodesulfobacteriota</taxon>
        <taxon>Desulfobacteria</taxon>
        <taxon>Desulfobacterales</taxon>
        <taxon>Desulfococcaceae</taxon>
        <taxon>Desulfonema</taxon>
    </lineage>
</organism>
<keyword evidence="2" id="KW-1185">Reference proteome</keyword>
<gene>
    <name evidence="1" type="ORF">dnm_081880</name>
</gene>
<dbReference type="Pfam" id="PF09669">
    <property type="entry name" value="Phage_pRha"/>
    <property type="match status" value="1"/>
</dbReference>
<dbReference type="KEGG" id="dmm:dnm_081880"/>
<evidence type="ECO:0000313" key="2">
    <source>
        <dbReference type="Proteomes" id="UP000663722"/>
    </source>
</evidence>
<dbReference type="RefSeq" id="WP_207679616.1">
    <property type="nucleotide sequence ID" value="NZ_CP061800.1"/>
</dbReference>
<dbReference type="NCBIfam" id="TIGR02681">
    <property type="entry name" value="phage_pRha"/>
    <property type="match status" value="1"/>
</dbReference>
<dbReference type="AlphaFoldDB" id="A0A975GTG3"/>